<dbReference type="InterPro" id="IPR032710">
    <property type="entry name" value="NTF2-like_dom_sf"/>
</dbReference>
<dbReference type="PANTHER" id="PTHR43048:SF3">
    <property type="entry name" value="METHYLMALONYL-COA EPIMERASE, MITOCHONDRIAL"/>
    <property type="match status" value="1"/>
</dbReference>
<protein>
    <submittedName>
        <fullName evidence="5">Unannotated protein</fullName>
    </submittedName>
</protein>
<proteinExistence type="predicted"/>
<dbReference type="GO" id="GO:0046872">
    <property type="term" value="F:metal ion binding"/>
    <property type="evidence" value="ECO:0007669"/>
    <property type="project" value="UniProtKB-KW"/>
</dbReference>
<dbReference type="EMBL" id="CAFBOS010000047">
    <property type="protein sequence ID" value="CAB4991050.1"/>
    <property type="molecule type" value="Genomic_DNA"/>
</dbReference>
<dbReference type="Gene3D" id="3.10.180.10">
    <property type="entry name" value="2,3-Dihydroxybiphenyl 1,2-Dioxygenase, domain 1"/>
    <property type="match status" value="2"/>
</dbReference>
<dbReference type="InterPro" id="IPR037523">
    <property type="entry name" value="VOC_core"/>
</dbReference>
<feature type="domain" description="VOC" evidence="2">
    <location>
        <begin position="6"/>
        <end position="143"/>
    </location>
</feature>
<evidence type="ECO:0000256" key="1">
    <source>
        <dbReference type="ARBA" id="ARBA00022723"/>
    </source>
</evidence>
<accession>A0A6J7NCA0</accession>
<dbReference type="AlphaFoldDB" id="A0A6J7NCA0"/>
<dbReference type="PROSITE" id="PS51819">
    <property type="entry name" value="VOC"/>
    <property type="match status" value="1"/>
</dbReference>
<dbReference type="Pfam" id="PF00903">
    <property type="entry name" value="Glyoxalase"/>
    <property type="match status" value="1"/>
</dbReference>
<dbReference type="InterPro" id="IPR004360">
    <property type="entry name" value="Glyas_Fos-R_dOase_dom"/>
</dbReference>
<keyword evidence="1" id="KW-0479">Metal-binding</keyword>
<dbReference type="PANTHER" id="PTHR43048">
    <property type="entry name" value="METHYLMALONYL-COA EPIMERASE"/>
    <property type="match status" value="1"/>
</dbReference>
<organism evidence="5">
    <name type="scientific">freshwater metagenome</name>
    <dbReference type="NCBI Taxonomy" id="449393"/>
    <lineage>
        <taxon>unclassified sequences</taxon>
        <taxon>metagenomes</taxon>
        <taxon>ecological metagenomes</taxon>
    </lineage>
</organism>
<dbReference type="GO" id="GO:0046491">
    <property type="term" value="P:L-methylmalonyl-CoA metabolic process"/>
    <property type="evidence" value="ECO:0007669"/>
    <property type="project" value="TreeGrafter"/>
</dbReference>
<dbReference type="SUPFAM" id="SSF54427">
    <property type="entry name" value="NTF2-like"/>
    <property type="match status" value="1"/>
</dbReference>
<dbReference type="InterPro" id="IPR037401">
    <property type="entry name" value="SnoaL-like"/>
</dbReference>
<dbReference type="InterPro" id="IPR029068">
    <property type="entry name" value="Glyas_Bleomycin-R_OHBP_Dase"/>
</dbReference>
<evidence type="ECO:0000313" key="3">
    <source>
        <dbReference type="EMBL" id="CAB4777321.1"/>
    </source>
</evidence>
<gene>
    <name evidence="3" type="ORF">UFOPK2754_03452</name>
    <name evidence="4" type="ORF">UFOPK3139_01866</name>
    <name evidence="5" type="ORF">UFOPK3967_01008</name>
</gene>
<dbReference type="InterPro" id="IPR051785">
    <property type="entry name" value="MMCE/EMCE_epimerase"/>
</dbReference>
<dbReference type="Pfam" id="PF13577">
    <property type="entry name" value="SnoaL_4"/>
    <property type="match status" value="1"/>
</dbReference>
<evidence type="ECO:0000259" key="2">
    <source>
        <dbReference type="PROSITE" id="PS51819"/>
    </source>
</evidence>
<dbReference type="CDD" id="cd06587">
    <property type="entry name" value="VOC"/>
    <property type="match status" value="1"/>
</dbReference>
<dbReference type="Gene3D" id="3.10.450.50">
    <property type="match status" value="1"/>
</dbReference>
<dbReference type="SUPFAM" id="SSF54593">
    <property type="entry name" value="Glyoxalase/Bleomycin resistance protein/Dihydroxybiphenyl dioxygenase"/>
    <property type="match status" value="2"/>
</dbReference>
<name>A0A6J7NCA0_9ZZZZ</name>
<sequence>MAGVLAFSHIAIRVSDLDKALACYREMYGFRDRSLLVVTDTPSFREAGLDDAEMVAHFLHRDGTVIELQVVRSRAGHSLPPQFDNLGYHHLAFRVDGVQATANAMAAAGGEVDWPTLTANEAVGGSAVFAADPDGQRLELLQLRDGPQQLVGDALVDQGPCGDRNISAFVHVALGVRDLERAERFYASGLGATVELREPGATMLRVFDTKLLLQQATFESPALGIRALVFRGATDAHLADPDGTALEVFRVDQLAADQISERVRAYGTFVAQGNLEGIADLFVHGAVSGDAHPEPVSGRAAVLELYRSTLASDGSPSRLRVVTNVTKIDIDHAAGNATCESTFNVRGPGSADDEEPLFLGRYADAFALIDGRWEFTRRHVHLDMTNEEAVRREGVNLG</sequence>
<evidence type="ECO:0000313" key="4">
    <source>
        <dbReference type="EMBL" id="CAB4833713.1"/>
    </source>
</evidence>
<dbReference type="GO" id="GO:0004493">
    <property type="term" value="F:methylmalonyl-CoA epimerase activity"/>
    <property type="evidence" value="ECO:0007669"/>
    <property type="project" value="TreeGrafter"/>
</dbReference>
<reference evidence="5" key="1">
    <citation type="submission" date="2020-05" db="EMBL/GenBank/DDBJ databases">
        <authorList>
            <person name="Chiriac C."/>
            <person name="Salcher M."/>
            <person name="Ghai R."/>
            <person name="Kavagutti S V."/>
        </authorList>
    </citation>
    <scope>NUCLEOTIDE SEQUENCE</scope>
</reference>
<dbReference type="EMBL" id="CAEZYR010000249">
    <property type="protein sequence ID" value="CAB4777321.1"/>
    <property type="molecule type" value="Genomic_DNA"/>
</dbReference>
<evidence type="ECO:0000313" key="5">
    <source>
        <dbReference type="EMBL" id="CAB4991050.1"/>
    </source>
</evidence>
<dbReference type="EMBL" id="CAFABA010000080">
    <property type="protein sequence ID" value="CAB4833713.1"/>
    <property type="molecule type" value="Genomic_DNA"/>
</dbReference>